<reference evidence="1 2" key="1">
    <citation type="submission" date="2024-09" db="EMBL/GenBank/DDBJ databases">
        <title>Rethinking Asexuality: The Enigmatic Case of Functional Sexual Genes in Lepraria (Stereocaulaceae).</title>
        <authorList>
            <person name="Doellman M."/>
            <person name="Sun Y."/>
            <person name="Barcenas-Pena A."/>
            <person name="Lumbsch H.T."/>
            <person name="Grewe F."/>
        </authorList>
    </citation>
    <scope>NUCLEOTIDE SEQUENCE [LARGE SCALE GENOMIC DNA]</scope>
    <source>
        <strain evidence="1 2">Grewe 0041</strain>
    </source>
</reference>
<gene>
    <name evidence="1" type="ORF">ABVK25_000866</name>
</gene>
<protein>
    <submittedName>
        <fullName evidence="1">Uncharacterized protein</fullName>
    </submittedName>
</protein>
<evidence type="ECO:0000313" key="2">
    <source>
        <dbReference type="Proteomes" id="UP001590951"/>
    </source>
</evidence>
<proteinExistence type="predicted"/>
<evidence type="ECO:0000313" key="1">
    <source>
        <dbReference type="EMBL" id="KAL2059573.1"/>
    </source>
</evidence>
<accession>A0ABR4BSJ1</accession>
<dbReference type="EMBL" id="JBHFEH010000001">
    <property type="protein sequence ID" value="KAL2059573.1"/>
    <property type="molecule type" value="Genomic_DNA"/>
</dbReference>
<sequence>MSSAPLPTTEKPITVLYAPFGPSDNPSPALGDDSKVGATEVVFFYFSSALGTTEKDAIMSSIEKMRPIMERSESLSVYDGWPVEEEVPNRDPRRAKAREGEMCKVYIDAVG</sequence>
<comment type="caution">
    <text evidence="1">The sequence shown here is derived from an EMBL/GenBank/DDBJ whole genome shotgun (WGS) entry which is preliminary data.</text>
</comment>
<keyword evidence="2" id="KW-1185">Reference proteome</keyword>
<name>A0ABR4BSJ1_9LECA</name>
<organism evidence="1 2">
    <name type="scientific">Lepraria finkii</name>
    <dbReference type="NCBI Taxonomy" id="1340010"/>
    <lineage>
        <taxon>Eukaryota</taxon>
        <taxon>Fungi</taxon>
        <taxon>Dikarya</taxon>
        <taxon>Ascomycota</taxon>
        <taxon>Pezizomycotina</taxon>
        <taxon>Lecanoromycetes</taxon>
        <taxon>OSLEUM clade</taxon>
        <taxon>Lecanoromycetidae</taxon>
        <taxon>Lecanorales</taxon>
        <taxon>Lecanorineae</taxon>
        <taxon>Stereocaulaceae</taxon>
        <taxon>Lepraria</taxon>
    </lineage>
</organism>
<dbReference type="Proteomes" id="UP001590951">
    <property type="component" value="Unassembled WGS sequence"/>
</dbReference>